<organism evidence="2">
    <name type="scientific">viral metagenome</name>
    <dbReference type="NCBI Taxonomy" id="1070528"/>
    <lineage>
        <taxon>unclassified sequences</taxon>
        <taxon>metagenomes</taxon>
        <taxon>organismal metagenomes</taxon>
    </lineage>
</organism>
<feature type="compositionally biased region" description="Basic and acidic residues" evidence="1">
    <location>
        <begin position="1"/>
        <end position="16"/>
    </location>
</feature>
<evidence type="ECO:0000256" key="1">
    <source>
        <dbReference type="SAM" id="MobiDB-lite"/>
    </source>
</evidence>
<name>A0A6C0J106_9ZZZZ</name>
<dbReference type="EMBL" id="MN740292">
    <property type="protein sequence ID" value="QHT98470.1"/>
    <property type="molecule type" value="Genomic_DNA"/>
</dbReference>
<feature type="compositionally biased region" description="Basic residues" evidence="1">
    <location>
        <begin position="17"/>
        <end position="35"/>
    </location>
</feature>
<proteinExistence type="predicted"/>
<reference evidence="2" key="1">
    <citation type="journal article" date="2020" name="Nature">
        <title>Giant virus diversity and host interactions through global metagenomics.</title>
        <authorList>
            <person name="Schulz F."/>
            <person name="Roux S."/>
            <person name="Paez-Espino D."/>
            <person name="Jungbluth S."/>
            <person name="Walsh D.A."/>
            <person name="Denef V.J."/>
            <person name="McMahon K.D."/>
            <person name="Konstantinidis K.T."/>
            <person name="Eloe-Fadrosh E.A."/>
            <person name="Kyrpides N.C."/>
            <person name="Woyke T."/>
        </authorList>
    </citation>
    <scope>NUCLEOTIDE SEQUENCE</scope>
    <source>
        <strain evidence="2">GVMAG-M-3300025652-16</strain>
    </source>
</reference>
<sequence length="89" mass="10269">MSATPDKSKPNIDKIIKSNKHLRRAAHSSKTNRKHHRVAIDQLDSFLDLIDNAIDVMNNTTVEIEKSQEKLYELYDFCGEVPFDDSCDY</sequence>
<evidence type="ECO:0000313" key="2">
    <source>
        <dbReference type="EMBL" id="QHT98470.1"/>
    </source>
</evidence>
<dbReference type="AlphaFoldDB" id="A0A6C0J106"/>
<accession>A0A6C0J106</accession>
<protein>
    <submittedName>
        <fullName evidence="2">Uncharacterized protein</fullName>
    </submittedName>
</protein>
<feature type="region of interest" description="Disordered" evidence="1">
    <location>
        <begin position="1"/>
        <end position="35"/>
    </location>
</feature>